<dbReference type="PROSITE" id="PS50931">
    <property type="entry name" value="HTH_LYSR"/>
    <property type="match status" value="1"/>
</dbReference>
<evidence type="ECO:0000256" key="4">
    <source>
        <dbReference type="ARBA" id="ARBA00023163"/>
    </source>
</evidence>
<dbReference type="Proteomes" id="UP000294832">
    <property type="component" value="Unassembled WGS sequence"/>
</dbReference>
<dbReference type="SUPFAM" id="SSF53850">
    <property type="entry name" value="Periplasmic binding protein-like II"/>
    <property type="match status" value="1"/>
</dbReference>
<name>A0A4R2F3P2_9GAMM</name>
<keyword evidence="2" id="KW-0805">Transcription regulation</keyword>
<dbReference type="OrthoDB" id="8893795at2"/>
<feature type="domain" description="HTH lysR-type" evidence="5">
    <location>
        <begin position="7"/>
        <end position="64"/>
    </location>
</feature>
<dbReference type="PANTHER" id="PTHR30118">
    <property type="entry name" value="HTH-TYPE TRANSCRIPTIONAL REGULATOR LEUO-RELATED"/>
    <property type="match status" value="1"/>
</dbReference>
<evidence type="ECO:0000313" key="6">
    <source>
        <dbReference type="EMBL" id="TCN79617.1"/>
    </source>
</evidence>
<dbReference type="GO" id="GO:0003700">
    <property type="term" value="F:DNA-binding transcription factor activity"/>
    <property type="evidence" value="ECO:0007669"/>
    <property type="project" value="InterPro"/>
</dbReference>
<dbReference type="Gene3D" id="3.40.190.10">
    <property type="entry name" value="Periplasmic binding protein-like II"/>
    <property type="match status" value="2"/>
</dbReference>
<dbReference type="EMBL" id="SLWF01000032">
    <property type="protein sequence ID" value="TCN79617.1"/>
    <property type="molecule type" value="Genomic_DNA"/>
</dbReference>
<reference evidence="6 7" key="1">
    <citation type="submission" date="2019-03" db="EMBL/GenBank/DDBJ databases">
        <title>Freshwater and sediment microbial communities from various areas in North America, analyzing microbe dynamics in response to fracking.</title>
        <authorList>
            <person name="Lamendella R."/>
        </authorList>
    </citation>
    <scope>NUCLEOTIDE SEQUENCE [LARGE SCALE GENOMIC DNA]</scope>
    <source>
        <strain evidence="6 7">74A</strain>
    </source>
</reference>
<dbReference type="InterPro" id="IPR036390">
    <property type="entry name" value="WH_DNA-bd_sf"/>
</dbReference>
<proteinExistence type="inferred from homology"/>
<dbReference type="AlphaFoldDB" id="A0A4R2F3P2"/>
<dbReference type="Gene3D" id="1.10.10.10">
    <property type="entry name" value="Winged helix-like DNA-binding domain superfamily/Winged helix DNA-binding domain"/>
    <property type="match status" value="1"/>
</dbReference>
<evidence type="ECO:0000256" key="3">
    <source>
        <dbReference type="ARBA" id="ARBA00023125"/>
    </source>
</evidence>
<evidence type="ECO:0000256" key="1">
    <source>
        <dbReference type="ARBA" id="ARBA00009437"/>
    </source>
</evidence>
<dbReference type="Pfam" id="PF03466">
    <property type="entry name" value="LysR_substrate"/>
    <property type="match status" value="1"/>
</dbReference>
<dbReference type="InterPro" id="IPR050389">
    <property type="entry name" value="LysR-type_TF"/>
</dbReference>
<protein>
    <submittedName>
        <fullName evidence="6">DNA-binding transcriptional LysR family regulator</fullName>
    </submittedName>
</protein>
<dbReference type="PANTHER" id="PTHR30118:SF15">
    <property type="entry name" value="TRANSCRIPTIONAL REGULATORY PROTEIN"/>
    <property type="match status" value="1"/>
</dbReference>
<keyword evidence="3 6" id="KW-0238">DNA-binding</keyword>
<comment type="similarity">
    <text evidence="1">Belongs to the LysR transcriptional regulatory family.</text>
</comment>
<sequence length="301" mass="33582">MVNIKTLDLNLLRTLDVLLAEHNVTRTAQRLHLSQPTISVQLSKLREIFHDPLLLPDARGMRPTALADQLRQPLRQALAELEQALVAVQPFMPQEANIIWRIAAFDYGETTILRPALAQLRQLAPHAKIAVSQVMPAGLQARMERGEIDLAFHVRNTAPPTLRSRRLFSEHYRLAARKGHPALQQPLTLERFCALEHVIVSPSGGGFAGATDAALTAIGQQRNVVLSVPHFLFMVEVLKSSDLVAMLPSRLIDPQQMDSAEAPVAVVPFEMMMLWHERSHRDPSHQWLRELFASSATGTKA</sequence>
<keyword evidence="7" id="KW-1185">Reference proteome</keyword>
<gene>
    <name evidence="6" type="ORF">EDC91_13235</name>
</gene>
<evidence type="ECO:0000256" key="2">
    <source>
        <dbReference type="ARBA" id="ARBA00023015"/>
    </source>
</evidence>
<dbReference type="SUPFAM" id="SSF46785">
    <property type="entry name" value="Winged helix' DNA-binding domain"/>
    <property type="match status" value="1"/>
</dbReference>
<dbReference type="InterPro" id="IPR000847">
    <property type="entry name" value="LysR_HTH_N"/>
</dbReference>
<dbReference type="InterPro" id="IPR005119">
    <property type="entry name" value="LysR_subst-bd"/>
</dbReference>
<evidence type="ECO:0000313" key="7">
    <source>
        <dbReference type="Proteomes" id="UP000294832"/>
    </source>
</evidence>
<dbReference type="InterPro" id="IPR036388">
    <property type="entry name" value="WH-like_DNA-bd_sf"/>
</dbReference>
<evidence type="ECO:0000259" key="5">
    <source>
        <dbReference type="PROSITE" id="PS50931"/>
    </source>
</evidence>
<dbReference type="GO" id="GO:0003677">
    <property type="term" value="F:DNA binding"/>
    <property type="evidence" value="ECO:0007669"/>
    <property type="project" value="UniProtKB-KW"/>
</dbReference>
<keyword evidence="4" id="KW-0804">Transcription</keyword>
<comment type="caution">
    <text evidence="6">The sequence shown here is derived from an EMBL/GenBank/DDBJ whole genome shotgun (WGS) entry which is preliminary data.</text>
</comment>
<organism evidence="6 7">
    <name type="scientific">Shewanella fodinae</name>
    <dbReference type="NCBI Taxonomy" id="552357"/>
    <lineage>
        <taxon>Bacteria</taxon>
        <taxon>Pseudomonadati</taxon>
        <taxon>Pseudomonadota</taxon>
        <taxon>Gammaproteobacteria</taxon>
        <taxon>Alteromonadales</taxon>
        <taxon>Shewanellaceae</taxon>
        <taxon>Shewanella</taxon>
    </lineage>
</organism>
<dbReference type="Pfam" id="PF00126">
    <property type="entry name" value="HTH_1"/>
    <property type="match status" value="1"/>
</dbReference>
<accession>A0A4R2F3P2</accession>
<dbReference type="RefSeq" id="WP_133040176.1">
    <property type="nucleotide sequence ID" value="NZ_SLWF01000032.1"/>
</dbReference>